<reference evidence="3 4" key="1">
    <citation type="submission" date="2024-10" db="EMBL/GenBank/DDBJ databases">
        <title>The Natural Products Discovery Center: Release of the First 8490 Sequenced Strains for Exploring Actinobacteria Biosynthetic Diversity.</title>
        <authorList>
            <person name="Kalkreuter E."/>
            <person name="Kautsar S.A."/>
            <person name="Yang D."/>
            <person name="Bader C.D."/>
            <person name="Teijaro C.N."/>
            <person name="Fluegel L."/>
            <person name="Davis C.M."/>
            <person name="Simpson J.R."/>
            <person name="Lauterbach L."/>
            <person name="Steele A.D."/>
            <person name="Gui C."/>
            <person name="Meng S."/>
            <person name="Li G."/>
            <person name="Viehrig K."/>
            <person name="Ye F."/>
            <person name="Su P."/>
            <person name="Kiefer A.F."/>
            <person name="Nichols A."/>
            <person name="Cepeda A.J."/>
            <person name="Yan W."/>
            <person name="Fan B."/>
            <person name="Jiang Y."/>
            <person name="Adhikari A."/>
            <person name="Zheng C.-J."/>
            <person name="Schuster L."/>
            <person name="Cowan T.M."/>
            <person name="Smanski M.J."/>
            <person name="Chevrette M.G."/>
            <person name="De Carvalho L.P.S."/>
            <person name="Shen B."/>
        </authorList>
    </citation>
    <scope>NUCLEOTIDE SEQUENCE [LARGE SCALE GENOMIC DNA]</scope>
    <source>
        <strain evidence="3 4">NPDC001650</strain>
    </source>
</reference>
<evidence type="ECO:0000256" key="1">
    <source>
        <dbReference type="SAM" id="MobiDB-lite"/>
    </source>
</evidence>
<dbReference type="Gene3D" id="2.30.110.10">
    <property type="entry name" value="Electron Transport, Fmn-binding Protein, Chain A"/>
    <property type="match status" value="1"/>
</dbReference>
<name>A0ABW6U3N4_9ACTN</name>
<dbReference type="Pfam" id="PF01381">
    <property type="entry name" value="HTH_3"/>
    <property type="match status" value="1"/>
</dbReference>
<dbReference type="CDD" id="cd00093">
    <property type="entry name" value="HTH_XRE"/>
    <property type="match status" value="1"/>
</dbReference>
<accession>A0ABW6U3N4</accession>
<evidence type="ECO:0000259" key="2">
    <source>
        <dbReference type="PROSITE" id="PS50943"/>
    </source>
</evidence>
<evidence type="ECO:0000313" key="3">
    <source>
        <dbReference type="EMBL" id="MFF4219460.1"/>
    </source>
</evidence>
<dbReference type="Proteomes" id="UP001602123">
    <property type="component" value="Unassembled WGS sequence"/>
</dbReference>
<dbReference type="EMBL" id="JBIAUT010000010">
    <property type="protein sequence ID" value="MFF4219460.1"/>
    <property type="molecule type" value="Genomic_DNA"/>
</dbReference>
<dbReference type="InterPro" id="IPR010982">
    <property type="entry name" value="Lambda_DNA-bd_dom_sf"/>
</dbReference>
<dbReference type="Gene3D" id="1.10.260.40">
    <property type="entry name" value="lambda repressor-like DNA-binding domains"/>
    <property type="match status" value="1"/>
</dbReference>
<dbReference type="SMART" id="SM00530">
    <property type="entry name" value="HTH_XRE"/>
    <property type="match status" value="1"/>
</dbReference>
<sequence>MHDDGPRPGGPDTDSGSPHEDTVATRCAVRREQLGLTREDVARRAGMSVPYLSQLETFGGDFDPAAVIRLAAALDMPYDELVGGPREAAPGQQPAGASPLLAHLTEDECWQRLGTHGIGRIGLASGPAPVILPVNFLVDGRTIIYRTETGDSAAAGDGEQLVFEADHIDEHLSRGWSVLINGTAEHITDPGTVESLATRPGAEPWAGGKRNLWIRVRPGQVTGRTIHTR</sequence>
<protein>
    <submittedName>
        <fullName evidence="3">Pyridoxamine 5'-phosphate oxidase family protein</fullName>
    </submittedName>
</protein>
<dbReference type="InterPro" id="IPR024747">
    <property type="entry name" value="Pyridox_Oxase-rel"/>
</dbReference>
<keyword evidence="4" id="KW-1185">Reference proteome</keyword>
<evidence type="ECO:0000313" key="4">
    <source>
        <dbReference type="Proteomes" id="UP001602123"/>
    </source>
</evidence>
<gene>
    <name evidence="3" type="ORF">ACFYZM_24725</name>
</gene>
<dbReference type="SUPFAM" id="SSF47413">
    <property type="entry name" value="lambda repressor-like DNA-binding domains"/>
    <property type="match status" value="1"/>
</dbReference>
<dbReference type="RefSeq" id="WP_388631001.1">
    <property type="nucleotide sequence ID" value="NZ_JBIAUT010000010.1"/>
</dbReference>
<dbReference type="InterPro" id="IPR012349">
    <property type="entry name" value="Split_barrel_FMN-bd"/>
</dbReference>
<comment type="caution">
    <text evidence="3">The sequence shown here is derived from an EMBL/GenBank/DDBJ whole genome shotgun (WGS) entry which is preliminary data.</text>
</comment>
<dbReference type="SUPFAM" id="SSF50475">
    <property type="entry name" value="FMN-binding split barrel"/>
    <property type="match status" value="1"/>
</dbReference>
<dbReference type="InterPro" id="IPR001387">
    <property type="entry name" value="Cro/C1-type_HTH"/>
</dbReference>
<feature type="domain" description="HTH cro/C1-type" evidence="2">
    <location>
        <begin position="31"/>
        <end position="81"/>
    </location>
</feature>
<organism evidence="3 4">
    <name type="scientific">Streptomyces nondiastaticus</name>
    <dbReference type="NCBI Taxonomy" id="3154512"/>
    <lineage>
        <taxon>Bacteria</taxon>
        <taxon>Bacillati</taxon>
        <taxon>Actinomycetota</taxon>
        <taxon>Actinomycetes</taxon>
        <taxon>Kitasatosporales</taxon>
        <taxon>Streptomycetaceae</taxon>
        <taxon>Streptomyces</taxon>
    </lineage>
</organism>
<feature type="region of interest" description="Disordered" evidence="1">
    <location>
        <begin position="1"/>
        <end position="24"/>
    </location>
</feature>
<dbReference type="PROSITE" id="PS50943">
    <property type="entry name" value="HTH_CROC1"/>
    <property type="match status" value="1"/>
</dbReference>
<proteinExistence type="predicted"/>
<dbReference type="Pfam" id="PF12900">
    <property type="entry name" value="Pyridox_ox_2"/>
    <property type="match status" value="1"/>
</dbReference>